<feature type="region of interest" description="Disordered" evidence="1">
    <location>
        <begin position="1"/>
        <end position="24"/>
    </location>
</feature>
<dbReference type="AlphaFoldDB" id="A0A699WQC4"/>
<comment type="caution">
    <text evidence="2">The sequence shown here is derived from an EMBL/GenBank/DDBJ whole genome shotgun (WGS) entry which is preliminary data.</text>
</comment>
<protein>
    <submittedName>
        <fullName evidence="2">Uncharacterized protein</fullName>
    </submittedName>
</protein>
<sequence length="122" mass="12153">QPGQRGPGGAARQPYQPVCQPRCGRRPARLPRGAATAILPQSLVFADAGPVVWPHGAEGGAQLLGADLPGGGGPPLGRRGLAVQRPLLGLWHGIDPGRGLPLRCLAARAAGAAAAGGQRGAS</sequence>
<proteinExistence type="predicted"/>
<reference evidence="2" key="1">
    <citation type="journal article" date="2019" name="Sci. Rep.">
        <title>Draft genome of Tanacetum cinerariifolium, the natural source of mosquito coil.</title>
        <authorList>
            <person name="Yamashiro T."/>
            <person name="Shiraishi A."/>
            <person name="Satake H."/>
            <person name="Nakayama K."/>
        </authorList>
    </citation>
    <scope>NUCLEOTIDE SEQUENCE</scope>
</reference>
<evidence type="ECO:0000313" key="2">
    <source>
        <dbReference type="EMBL" id="GFD49795.1"/>
    </source>
</evidence>
<evidence type="ECO:0000256" key="1">
    <source>
        <dbReference type="SAM" id="MobiDB-lite"/>
    </source>
</evidence>
<name>A0A699WQC4_TANCI</name>
<feature type="non-terminal residue" evidence="2">
    <location>
        <position position="1"/>
    </location>
</feature>
<accession>A0A699WQC4</accession>
<organism evidence="2">
    <name type="scientific">Tanacetum cinerariifolium</name>
    <name type="common">Dalmatian daisy</name>
    <name type="synonym">Chrysanthemum cinerariifolium</name>
    <dbReference type="NCBI Taxonomy" id="118510"/>
    <lineage>
        <taxon>Eukaryota</taxon>
        <taxon>Viridiplantae</taxon>
        <taxon>Streptophyta</taxon>
        <taxon>Embryophyta</taxon>
        <taxon>Tracheophyta</taxon>
        <taxon>Spermatophyta</taxon>
        <taxon>Magnoliopsida</taxon>
        <taxon>eudicotyledons</taxon>
        <taxon>Gunneridae</taxon>
        <taxon>Pentapetalae</taxon>
        <taxon>asterids</taxon>
        <taxon>campanulids</taxon>
        <taxon>Asterales</taxon>
        <taxon>Asteraceae</taxon>
        <taxon>Asteroideae</taxon>
        <taxon>Anthemideae</taxon>
        <taxon>Anthemidinae</taxon>
        <taxon>Tanacetum</taxon>
    </lineage>
</organism>
<gene>
    <name evidence="2" type="ORF">Tci_921764</name>
</gene>
<feature type="non-terminal residue" evidence="2">
    <location>
        <position position="122"/>
    </location>
</feature>
<dbReference type="EMBL" id="BKCJ011747591">
    <property type="protein sequence ID" value="GFD49795.1"/>
    <property type="molecule type" value="Genomic_DNA"/>
</dbReference>